<dbReference type="InterPro" id="IPR007627">
    <property type="entry name" value="RNA_pol_sigma70_r2"/>
</dbReference>
<dbReference type="InterPro" id="IPR039425">
    <property type="entry name" value="RNA_pol_sigma-70-like"/>
</dbReference>
<evidence type="ECO:0000256" key="4">
    <source>
        <dbReference type="ARBA" id="ARBA00023163"/>
    </source>
</evidence>
<reference evidence="8 9" key="1">
    <citation type="submission" date="2019-02" db="EMBL/GenBank/DDBJ databases">
        <title>Deep-cultivation of Planctomycetes and their phenomic and genomic characterization uncovers novel biology.</title>
        <authorList>
            <person name="Wiegand S."/>
            <person name="Jogler M."/>
            <person name="Boedeker C."/>
            <person name="Pinto D."/>
            <person name="Vollmers J."/>
            <person name="Rivas-Marin E."/>
            <person name="Kohn T."/>
            <person name="Peeters S.H."/>
            <person name="Heuer A."/>
            <person name="Rast P."/>
            <person name="Oberbeckmann S."/>
            <person name="Bunk B."/>
            <person name="Jeske O."/>
            <person name="Meyerdierks A."/>
            <person name="Storesund J.E."/>
            <person name="Kallscheuer N."/>
            <person name="Luecker S."/>
            <person name="Lage O.M."/>
            <person name="Pohl T."/>
            <person name="Merkel B.J."/>
            <person name="Hornburger P."/>
            <person name="Mueller R.-W."/>
            <person name="Bruemmer F."/>
            <person name="Labrenz M."/>
            <person name="Spormann A.M."/>
            <person name="Op Den Camp H."/>
            <person name="Overmann J."/>
            <person name="Amann R."/>
            <person name="Jetten M.S.M."/>
            <person name="Mascher T."/>
            <person name="Medema M.H."/>
            <person name="Devos D.P."/>
            <person name="Kaster A.-K."/>
            <person name="Ovreas L."/>
            <person name="Rohde M."/>
            <person name="Galperin M.Y."/>
            <person name="Jogler C."/>
        </authorList>
    </citation>
    <scope>NUCLEOTIDE SEQUENCE [LARGE SCALE GENOMIC DNA]</scope>
    <source>
        <strain evidence="6 9">Pan14r</strain>
        <strain evidence="7 8">V7</strain>
    </source>
</reference>
<dbReference type="PANTHER" id="PTHR43133">
    <property type="entry name" value="RNA POLYMERASE ECF-TYPE SIGMA FACTO"/>
    <property type="match status" value="1"/>
</dbReference>
<keyword evidence="4" id="KW-0804">Transcription</keyword>
<evidence type="ECO:0000313" key="7">
    <source>
        <dbReference type="EMBL" id="TWU64637.1"/>
    </source>
</evidence>
<dbReference type="SUPFAM" id="SSF88946">
    <property type="entry name" value="Sigma2 domain of RNA polymerase sigma factors"/>
    <property type="match status" value="1"/>
</dbReference>
<dbReference type="Proteomes" id="UP000317238">
    <property type="component" value="Unassembled WGS sequence"/>
</dbReference>
<protein>
    <submittedName>
        <fullName evidence="7">RNA polymerase sigma factor</fullName>
    </submittedName>
</protein>
<dbReference type="Gene3D" id="1.10.1740.10">
    <property type="match status" value="1"/>
</dbReference>
<evidence type="ECO:0000313" key="9">
    <source>
        <dbReference type="Proteomes" id="UP000317238"/>
    </source>
</evidence>
<keyword evidence="9" id="KW-1185">Reference proteome</keyword>
<comment type="caution">
    <text evidence="7">The sequence shown here is derived from an EMBL/GenBank/DDBJ whole genome shotgun (WGS) entry which is preliminary data.</text>
</comment>
<evidence type="ECO:0000256" key="1">
    <source>
        <dbReference type="ARBA" id="ARBA00010641"/>
    </source>
</evidence>
<dbReference type="PANTHER" id="PTHR43133:SF51">
    <property type="entry name" value="RNA POLYMERASE SIGMA FACTOR"/>
    <property type="match status" value="1"/>
</dbReference>
<dbReference type="InterPro" id="IPR014284">
    <property type="entry name" value="RNA_pol_sigma-70_dom"/>
</dbReference>
<comment type="similarity">
    <text evidence="1">Belongs to the sigma-70 factor family. ECF subfamily.</text>
</comment>
<feature type="domain" description="RNA polymerase sigma-70 region 2" evidence="5">
    <location>
        <begin position="17"/>
        <end position="82"/>
    </location>
</feature>
<dbReference type="Proteomes" id="UP000316476">
    <property type="component" value="Unassembled WGS sequence"/>
</dbReference>
<organism evidence="7 8">
    <name type="scientific">Crateriforma conspicua</name>
    <dbReference type="NCBI Taxonomy" id="2527996"/>
    <lineage>
        <taxon>Bacteria</taxon>
        <taxon>Pseudomonadati</taxon>
        <taxon>Planctomycetota</taxon>
        <taxon>Planctomycetia</taxon>
        <taxon>Planctomycetales</taxon>
        <taxon>Planctomycetaceae</taxon>
        <taxon>Crateriforma</taxon>
    </lineage>
</organism>
<name>A0A5C6FNB8_9PLAN</name>
<evidence type="ECO:0000256" key="3">
    <source>
        <dbReference type="ARBA" id="ARBA00023082"/>
    </source>
</evidence>
<dbReference type="EMBL" id="SJPZ01000001">
    <property type="protein sequence ID" value="TWU64637.1"/>
    <property type="molecule type" value="Genomic_DNA"/>
</dbReference>
<keyword evidence="2" id="KW-0805">Transcription regulation</keyword>
<dbReference type="GO" id="GO:0016987">
    <property type="term" value="F:sigma factor activity"/>
    <property type="evidence" value="ECO:0007669"/>
    <property type="project" value="UniProtKB-KW"/>
</dbReference>
<dbReference type="NCBIfam" id="TIGR02989">
    <property type="entry name" value="Sig-70_gvs1"/>
    <property type="match status" value="1"/>
</dbReference>
<dbReference type="InterPro" id="IPR014331">
    <property type="entry name" value="RNA_pol_sigma70_ECF_RHOBA"/>
</dbReference>
<evidence type="ECO:0000256" key="2">
    <source>
        <dbReference type="ARBA" id="ARBA00023015"/>
    </source>
</evidence>
<sequence length="177" mass="20733">MKHDQPENVEEQFVQMFAGHERDLRAFVRSMGLDWAAADDVMQTVSLVMWRKWHEYDVDSDFMKWARVITRFEVLKYRRKMARDRHVFREDVMSLLAGVVEEVDASSSSDEFRDALQACLKMLPEKSGHLIRAAYAGDRTIREVADDVGQSATAFYKTLNRIREKLRQCVRQRLNAT</sequence>
<dbReference type="Pfam" id="PF04542">
    <property type="entry name" value="Sigma70_r2"/>
    <property type="match status" value="1"/>
</dbReference>
<dbReference type="EMBL" id="SJPL01000001">
    <property type="protein sequence ID" value="TWT71434.1"/>
    <property type="molecule type" value="Genomic_DNA"/>
</dbReference>
<accession>A0A5C5Y8B6</accession>
<dbReference type="SUPFAM" id="SSF88659">
    <property type="entry name" value="Sigma3 and sigma4 domains of RNA polymerase sigma factors"/>
    <property type="match status" value="1"/>
</dbReference>
<dbReference type="GO" id="GO:0006352">
    <property type="term" value="P:DNA-templated transcription initiation"/>
    <property type="evidence" value="ECO:0007669"/>
    <property type="project" value="InterPro"/>
</dbReference>
<keyword evidence="3" id="KW-0731">Sigma factor</keyword>
<dbReference type="InterPro" id="IPR013325">
    <property type="entry name" value="RNA_pol_sigma_r2"/>
</dbReference>
<accession>A0A5C6FNB8</accession>
<dbReference type="InterPro" id="IPR036388">
    <property type="entry name" value="WH-like_DNA-bd_sf"/>
</dbReference>
<dbReference type="AlphaFoldDB" id="A0A5C6FNB8"/>
<dbReference type="NCBIfam" id="TIGR02937">
    <property type="entry name" value="sigma70-ECF"/>
    <property type="match status" value="1"/>
</dbReference>
<proteinExistence type="inferred from homology"/>
<dbReference type="OrthoDB" id="6383365at2"/>
<evidence type="ECO:0000313" key="8">
    <source>
        <dbReference type="Proteomes" id="UP000316476"/>
    </source>
</evidence>
<evidence type="ECO:0000259" key="5">
    <source>
        <dbReference type="Pfam" id="PF04542"/>
    </source>
</evidence>
<dbReference type="InterPro" id="IPR013324">
    <property type="entry name" value="RNA_pol_sigma_r3/r4-like"/>
</dbReference>
<dbReference type="RefSeq" id="WP_145304114.1">
    <property type="nucleotide sequence ID" value="NZ_CP036319.1"/>
</dbReference>
<gene>
    <name evidence="6" type="ORF">Pan14r_37440</name>
    <name evidence="7" type="ORF">V7x_01810</name>
</gene>
<dbReference type="Gene3D" id="1.10.10.10">
    <property type="entry name" value="Winged helix-like DNA-binding domain superfamily/Winged helix DNA-binding domain"/>
    <property type="match status" value="1"/>
</dbReference>
<evidence type="ECO:0000313" key="6">
    <source>
        <dbReference type="EMBL" id="TWT71434.1"/>
    </source>
</evidence>